<dbReference type="AlphaFoldDB" id="A0AAD9WZZ9"/>
<name>A0AAD9WZZ9_9ROSI</name>
<accession>A0AAD9WZZ9</accession>
<evidence type="ECO:0000313" key="1">
    <source>
        <dbReference type="EMBL" id="KAK2648420.1"/>
    </source>
</evidence>
<keyword evidence="2" id="KW-1185">Reference proteome</keyword>
<reference evidence="1" key="1">
    <citation type="journal article" date="2023" name="Plant J.">
        <title>Genome sequences and population genomics provide insights into the demographic history, inbreeding, and mutation load of two 'living fossil' tree species of Dipteronia.</title>
        <authorList>
            <person name="Feng Y."/>
            <person name="Comes H.P."/>
            <person name="Chen J."/>
            <person name="Zhu S."/>
            <person name="Lu R."/>
            <person name="Zhang X."/>
            <person name="Li P."/>
            <person name="Qiu J."/>
            <person name="Olsen K.M."/>
            <person name="Qiu Y."/>
        </authorList>
    </citation>
    <scope>NUCLEOTIDE SEQUENCE</scope>
    <source>
        <strain evidence="1">KIB01</strain>
    </source>
</reference>
<dbReference type="InterPro" id="IPR012337">
    <property type="entry name" value="RNaseH-like_sf"/>
</dbReference>
<gene>
    <name evidence="1" type="ORF">Ddye_015909</name>
</gene>
<dbReference type="Proteomes" id="UP001280121">
    <property type="component" value="Unassembled WGS sequence"/>
</dbReference>
<dbReference type="EMBL" id="JANJYI010000005">
    <property type="protein sequence ID" value="KAK2648420.1"/>
    <property type="molecule type" value="Genomic_DNA"/>
</dbReference>
<sequence>MANLSLALDSVKFKVGWWFKNFRSGRSEDIMIYLLDIEGRCIYRQPTKDISPCSWCPLLNNDLIFNVDGSARGNPGMDGIGGVLRDVRVSWINREGFGNLSHVNLVYDIRQILLWRNFISIKFTPSRFNSLADSLAKDGSGSNGDRLEWGVS</sequence>
<dbReference type="SUPFAM" id="SSF53098">
    <property type="entry name" value="Ribonuclease H-like"/>
    <property type="match status" value="1"/>
</dbReference>
<evidence type="ECO:0000313" key="2">
    <source>
        <dbReference type="Proteomes" id="UP001280121"/>
    </source>
</evidence>
<protein>
    <recommendedName>
        <fullName evidence="3">RNase H type-1 domain-containing protein</fullName>
    </recommendedName>
</protein>
<comment type="caution">
    <text evidence="1">The sequence shown here is derived from an EMBL/GenBank/DDBJ whole genome shotgun (WGS) entry which is preliminary data.</text>
</comment>
<organism evidence="1 2">
    <name type="scientific">Dipteronia dyeriana</name>
    <dbReference type="NCBI Taxonomy" id="168575"/>
    <lineage>
        <taxon>Eukaryota</taxon>
        <taxon>Viridiplantae</taxon>
        <taxon>Streptophyta</taxon>
        <taxon>Embryophyta</taxon>
        <taxon>Tracheophyta</taxon>
        <taxon>Spermatophyta</taxon>
        <taxon>Magnoliopsida</taxon>
        <taxon>eudicotyledons</taxon>
        <taxon>Gunneridae</taxon>
        <taxon>Pentapetalae</taxon>
        <taxon>rosids</taxon>
        <taxon>malvids</taxon>
        <taxon>Sapindales</taxon>
        <taxon>Sapindaceae</taxon>
        <taxon>Hippocastanoideae</taxon>
        <taxon>Acereae</taxon>
        <taxon>Dipteronia</taxon>
    </lineage>
</organism>
<proteinExistence type="predicted"/>
<evidence type="ECO:0008006" key="3">
    <source>
        <dbReference type="Google" id="ProtNLM"/>
    </source>
</evidence>